<dbReference type="EMBL" id="SNRW01016430">
    <property type="protein sequence ID" value="KAA6369377.1"/>
    <property type="molecule type" value="Genomic_DNA"/>
</dbReference>
<gene>
    <name evidence="1" type="ORF">EZS28_035096</name>
</gene>
<dbReference type="Proteomes" id="UP000324800">
    <property type="component" value="Unassembled WGS sequence"/>
</dbReference>
<dbReference type="AlphaFoldDB" id="A0A5J4UG75"/>
<name>A0A5J4UG75_9EUKA</name>
<evidence type="ECO:0000313" key="2">
    <source>
        <dbReference type="Proteomes" id="UP000324800"/>
    </source>
</evidence>
<accession>A0A5J4UG75</accession>
<evidence type="ECO:0000313" key="1">
    <source>
        <dbReference type="EMBL" id="KAA6369377.1"/>
    </source>
</evidence>
<sequence length="67" mass="7905">MTVFVGKSWGTCICYKGSYSKEMSRFRENLILRFEFDREKGTLFLLVDSIQQELYISGIKVKVRFIV</sequence>
<organism evidence="1 2">
    <name type="scientific">Streblomastix strix</name>
    <dbReference type="NCBI Taxonomy" id="222440"/>
    <lineage>
        <taxon>Eukaryota</taxon>
        <taxon>Metamonada</taxon>
        <taxon>Preaxostyla</taxon>
        <taxon>Oxymonadida</taxon>
        <taxon>Streblomastigidae</taxon>
        <taxon>Streblomastix</taxon>
    </lineage>
</organism>
<reference evidence="1 2" key="1">
    <citation type="submission" date="2019-03" db="EMBL/GenBank/DDBJ databases">
        <title>Single cell metagenomics reveals metabolic interactions within the superorganism composed of flagellate Streblomastix strix and complex community of Bacteroidetes bacteria on its surface.</title>
        <authorList>
            <person name="Treitli S.C."/>
            <person name="Kolisko M."/>
            <person name="Husnik F."/>
            <person name="Keeling P."/>
            <person name="Hampl V."/>
        </authorList>
    </citation>
    <scope>NUCLEOTIDE SEQUENCE [LARGE SCALE GENOMIC DNA]</scope>
    <source>
        <strain evidence="1">ST1C</strain>
    </source>
</reference>
<proteinExistence type="predicted"/>
<comment type="caution">
    <text evidence="1">The sequence shown here is derived from an EMBL/GenBank/DDBJ whole genome shotgun (WGS) entry which is preliminary data.</text>
</comment>
<protein>
    <submittedName>
        <fullName evidence="1">Uncharacterized protein</fullName>
    </submittedName>
</protein>